<evidence type="ECO:0000313" key="1">
    <source>
        <dbReference type="EMBL" id="PLK28991.1"/>
    </source>
</evidence>
<dbReference type="EMBL" id="NMTS02000063">
    <property type="protein sequence ID" value="PLK28991.1"/>
    <property type="molecule type" value="Genomic_DNA"/>
</dbReference>
<sequence length="83" mass="9465">MVRLAHSYPNGAPLVAITGQVGTDRLHIPVVNTMMAKGIIPMDDKYSLWAIGIPQKDYVNQLFDRVDPYSVLFYLFFVVFIFE</sequence>
<dbReference type="SUPFAM" id="SSF52467">
    <property type="entry name" value="DHS-like NAD/FAD-binding domain"/>
    <property type="match status" value="1"/>
</dbReference>
<dbReference type="AlphaFoldDB" id="A0A2J4JM93"/>
<accession>A0A2J4JM93</accession>
<evidence type="ECO:0000313" key="2">
    <source>
        <dbReference type="Proteomes" id="UP000221015"/>
    </source>
</evidence>
<organism evidence="1 2">
    <name type="scientific">Faecalibacterium prausnitzii</name>
    <dbReference type="NCBI Taxonomy" id="853"/>
    <lineage>
        <taxon>Bacteria</taxon>
        <taxon>Bacillati</taxon>
        <taxon>Bacillota</taxon>
        <taxon>Clostridia</taxon>
        <taxon>Eubacteriales</taxon>
        <taxon>Oscillospiraceae</taxon>
        <taxon>Faecalibacterium</taxon>
    </lineage>
</organism>
<dbReference type="InterPro" id="IPR029035">
    <property type="entry name" value="DHS-like_NAD/FAD-binding_dom"/>
</dbReference>
<gene>
    <name evidence="1" type="ORF">CGS50_010765</name>
</gene>
<protein>
    <submittedName>
        <fullName evidence="1">Uncharacterized protein</fullName>
    </submittedName>
</protein>
<dbReference type="Gene3D" id="3.40.50.1220">
    <property type="entry name" value="TPP-binding domain"/>
    <property type="match status" value="1"/>
</dbReference>
<proteinExistence type="predicted"/>
<reference evidence="1 2" key="1">
    <citation type="journal article" date="2017" name="Front. Microbiol.">
        <title>New Insights into the Diversity of the Genus Faecalibacterium.</title>
        <authorList>
            <person name="Benevides L."/>
            <person name="Burman S."/>
            <person name="Martin R."/>
            <person name="Robert V."/>
            <person name="Thomas M."/>
            <person name="Miquel S."/>
            <person name="Chain F."/>
            <person name="Sokol H."/>
            <person name="Bermudez-Humaran L.G."/>
            <person name="Morrison M."/>
            <person name="Langella P."/>
            <person name="Azevedo V.A."/>
            <person name="Chatel J.M."/>
            <person name="Soares S."/>
        </authorList>
    </citation>
    <scope>NUCLEOTIDE SEQUENCE [LARGE SCALE GENOMIC DNA]</scope>
    <source>
        <strain evidence="1 2">CNCM I 4542</strain>
    </source>
</reference>
<dbReference type="Proteomes" id="UP000221015">
    <property type="component" value="Unassembled WGS sequence"/>
</dbReference>
<name>A0A2J4JM93_9FIRM</name>
<comment type="caution">
    <text evidence="1">The sequence shown here is derived from an EMBL/GenBank/DDBJ whole genome shotgun (WGS) entry which is preliminary data.</text>
</comment>